<evidence type="ECO:0000313" key="2">
    <source>
        <dbReference type="Proteomes" id="UP000272490"/>
    </source>
</evidence>
<dbReference type="Proteomes" id="UP000272490">
    <property type="component" value="Unassembled WGS sequence"/>
</dbReference>
<keyword evidence="2" id="KW-1185">Reference proteome</keyword>
<gene>
    <name evidence="1" type="ORF">EHV10_11830</name>
</gene>
<comment type="caution">
    <text evidence="1">The sequence shown here is derived from an EMBL/GenBank/DDBJ whole genome shotgun (WGS) entry which is preliminary data.</text>
</comment>
<dbReference type="RefSeq" id="WP_128674821.1">
    <property type="nucleotide sequence ID" value="NZ_RRCO01000006.1"/>
</dbReference>
<dbReference type="OrthoDB" id="9901774at2"/>
<protein>
    <submittedName>
        <fullName evidence="1">Uncharacterized protein</fullName>
    </submittedName>
</protein>
<proteinExistence type="predicted"/>
<name>A0A3P3QUP3_9FIRM</name>
<dbReference type="EMBL" id="RRCO01000006">
    <property type="protein sequence ID" value="RRJ24478.1"/>
    <property type="molecule type" value="Genomic_DNA"/>
</dbReference>
<organism evidence="1 2">
    <name type="scientific">Lachnoanaerobaculum gingivalis</name>
    <dbReference type="NCBI Taxonomy" id="2490855"/>
    <lineage>
        <taxon>Bacteria</taxon>
        <taxon>Bacillati</taxon>
        <taxon>Bacillota</taxon>
        <taxon>Clostridia</taxon>
        <taxon>Lachnospirales</taxon>
        <taxon>Lachnospiraceae</taxon>
        <taxon>Lachnoanaerobaculum</taxon>
    </lineage>
</organism>
<dbReference type="AlphaFoldDB" id="A0A3P3QUP3"/>
<reference evidence="1 2" key="1">
    <citation type="submission" date="2018-11" db="EMBL/GenBank/DDBJ databases">
        <title>Genome sequencing of Lachnoanaerobaculum sp. KCOM 2030 (= ChDC B114).</title>
        <authorList>
            <person name="Kook J.-K."/>
            <person name="Park S.-N."/>
            <person name="Lim Y.K."/>
        </authorList>
    </citation>
    <scope>NUCLEOTIDE SEQUENCE [LARGE SCALE GENOMIC DNA]</scope>
    <source>
        <strain evidence="1 2">KCOM 2030</strain>
    </source>
</reference>
<sequence length="263" mass="31402">MFFKKLPNRQNFKYFSITLLVRNDIHSYLNISNWFQENIILINELYLNKFNLRLDDIDINFGKYHFSSIENALNKIKQQNLSFFQAQTKKIDRVLIIYDNPFLNQEELNYNNTYEARFVIMCPYEYKEVLLDFITKNIDLDNWDYGYGMSLLESQTLEGSQIKSTIFSSRNIPLLSEKIWNEMLLTKDSLAEKGFIKDIYEFNILNHKQAENINLKSFFKRGIGSYSIQNEKYIWKLNFTEINLVKRLISTNPFLLSMTKDKS</sequence>
<accession>A0A3P3QUP3</accession>
<evidence type="ECO:0000313" key="1">
    <source>
        <dbReference type="EMBL" id="RRJ24478.1"/>
    </source>
</evidence>